<dbReference type="EMBL" id="JAANEY010000001">
    <property type="protein sequence ID" value="MBT8550370.1"/>
    <property type="molecule type" value="Genomic_DNA"/>
</dbReference>
<feature type="region of interest" description="Disordered" evidence="1">
    <location>
        <begin position="409"/>
        <end position="432"/>
    </location>
</feature>
<accession>A0A9Q2WHG4</accession>
<reference evidence="2" key="1">
    <citation type="journal article" date="2021" name="Genome Biol. Evol.">
        <title>Continental-Scale Gene Flow Prevents Allopatric Divergence of Pelagic Freshwater Bacteria.</title>
        <authorList>
            <person name="Hoetzinger M."/>
            <person name="Pitt A."/>
            <person name="Huemer A."/>
            <person name="Hahn M.W."/>
        </authorList>
    </citation>
    <scope>NUCLEOTIDE SEQUENCE</scope>
    <source>
        <strain evidence="2">SM1-W8</strain>
    </source>
</reference>
<evidence type="ECO:0000313" key="3">
    <source>
        <dbReference type="Proteomes" id="UP000783102"/>
    </source>
</evidence>
<proteinExistence type="predicted"/>
<dbReference type="AlphaFoldDB" id="A0A9Q2WHG4"/>
<dbReference type="GO" id="GO:0005524">
    <property type="term" value="F:ATP binding"/>
    <property type="evidence" value="ECO:0007669"/>
    <property type="project" value="UniProtKB-KW"/>
</dbReference>
<sequence length="565" mass="63365">MTTLFQPTGVNPQGLTALIRNLGRDCPPTQYLREFLKNSIEACERTGEDLGLIRLDFNEMIFQEGGFYKLAFTDNGDGMSAEQMLSLLNSLSASGGIANQHQNYGVGAKISALTRNHAGIQYESWKDGKGYCVFICYQPEGDVYGIQGFVTGTGEPIYARPISDDDKPDMIGDHGTRVTLMGMNPTQDTMHPPHGVPGTREQWITNYLNTRFFTLPSNIEITARVGYCHPLESPEQNHLQVITGYQEIANHHCHEYGQLRLADATAHWWILPEDCAIQGHTALINQGEIFDISDSRSQRLGHFGIVVGRNRIILMIEPDEAVQNTARTNLIKPDGSGLNWNAWQDEFRANMPEPIRNFIDSLLNSRSRVAHSNHILQRLRKLFFLYRLSGYKGLKDPATVTAEINPQEMAQAPSDPLNESPPAVETQPPAEEEHDLSFFPKVQWTNEAQSPQLTGRAAEYVALSNLILANRDFKGFADLMTYFTQRYADTEQYPELVIDVVMEAAEQALMECVAGVLSLEGQPNWHANHIHLALTPEALSTAVMQRYWVSGYIDQAIREKLQKIS</sequence>
<dbReference type="Proteomes" id="UP000783102">
    <property type="component" value="Unassembled WGS sequence"/>
</dbReference>
<comment type="caution">
    <text evidence="2">The sequence shown here is derived from an EMBL/GenBank/DDBJ whole genome shotgun (WGS) entry which is preliminary data.</text>
</comment>
<gene>
    <name evidence="2" type="ORF">G6731_00130</name>
</gene>
<dbReference type="SUPFAM" id="SSF55874">
    <property type="entry name" value="ATPase domain of HSP90 chaperone/DNA topoisomerase II/histidine kinase"/>
    <property type="match status" value="1"/>
</dbReference>
<keyword evidence="2" id="KW-0067">ATP-binding</keyword>
<name>A0A9Q2WHG4_9BURK</name>
<dbReference type="InterPro" id="IPR036890">
    <property type="entry name" value="HATPase_C_sf"/>
</dbReference>
<keyword evidence="2" id="KW-0547">Nucleotide-binding</keyword>
<protein>
    <submittedName>
        <fullName evidence="2">ATP-binding protein</fullName>
    </submittedName>
</protein>
<organism evidence="2 3">
    <name type="scientific">Polynucleobacter paneuropaeus</name>
    <dbReference type="NCBI Taxonomy" id="2527775"/>
    <lineage>
        <taxon>Bacteria</taxon>
        <taxon>Pseudomonadati</taxon>
        <taxon>Pseudomonadota</taxon>
        <taxon>Betaproteobacteria</taxon>
        <taxon>Burkholderiales</taxon>
        <taxon>Burkholderiaceae</taxon>
        <taxon>Polynucleobacter</taxon>
    </lineage>
</organism>
<evidence type="ECO:0000256" key="1">
    <source>
        <dbReference type="SAM" id="MobiDB-lite"/>
    </source>
</evidence>
<evidence type="ECO:0000313" key="2">
    <source>
        <dbReference type="EMBL" id="MBT8550370.1"/>
    </source>
</evidence>
<dbReference type="Gene3D" id="3.30.565.10">
    <property type="entry name" value="Histidine kinase-like ATPase, C-terminal domain"/>
    <property type="match status" value="1"/>
</dbReference>